<protein>
    <submittedName>
        <fullName evidence="3">HTH Tnp Tc3 2 domain containing protein</fullName>
    </submittedName>
</protein>
<dbReference type="GO" id="GO:0015074">
    <property type="term" value="P:DNA integration"/>
    <property type="evidence" value="ECO:0007669"/>
    <property type="project" value="InterPro"/>
</dbReference>
<proteinExistence type="predicted"/>
<feature type="region of interest" description="Disordered" evidence="1">
    <location>
        <begin position="32"/>
        <end position="56"/>
    </location>
</feature>
<reference evidence="3 4" key="1">
    <citation type="submission" date="2017-03" db="EMBL/GenBank/DDBJ databases">
        <title>Genome of the blue death feigning beetle - Asbolus verrucosus.</title>
        <authorList>
            <person name="Rider S.D."/>
        </authorList>
    </citation>
    <scope>NUCLEOTIDE SEQUENCE [LARGE SCALE GENOMIC DNA]</scope>
    <source>
        <strain evidence="3">Butters</strain>
        <tissue evidence="3">Head and leg muscle</tissue>
    </source>
</reference>
<keyword evidence="4" id="KW-1185">Reference proteome</keyword>
<dbReference type="InterPro" id="IPR002492">
    <property type="entry name" value="Transposase_Tc1-like"/>
</dbReference>
<dbReference type="EMBL" id="QDEB01033787">
    <property type="protein sequence ID" value="RZC39514.1"/>
    <property type="molecule type" value="Genomic_DNA"/>
</dbReference>
<name>A0A482W376_ASBVE</name>
<sequence>MRDRGLPSTILAGRLADVRGVRISAQTVRRRLNEQGLASRTPATDPPLNVGHRRAR</sequence>
<dbReference type="Pfam" id="PF01498">
    <property type="entry name" value="HTH_Tnp_Tc3_2"/>
    <property type="match status" value="1"/>
</dbReference>
<evidence type="ECO:0000313" key="3">
    <source>
        <dbReference type="EMBL" id="RZC39514.1"/>
    </source>
</evidence>
<dbReference type="OrthoDB" id="9996331at2759"/>
<dbReference type="AlphaFoldDB" id="A0A482W376"/>
<evidence type="ECO:0000259" key="2">
    <source>
        <dbReference type="Pfam" id="PF01498"/>
    </source>
</evidence>
<comment type="caution">
    <text evidence="3">The sequence shown here is derived from an EMBL/GenBank/DDBJ whole genome shotgun (WGS) entry which is preliminary data.</text>
</comment>
<accession>A0A482W376</accession>
<evidence type="ECO:0000313" key="4">
    <source>
        <dbReference type="Proteomes" id="UP000292052"/>
    </source>
</evidence>
<dbReference type="GO" id="GO:0003677">
    <property type="term" value="F:DNA binding"/>
    <property type="evidence" value="ECO:0007669"/>
    <property type="project" value="InterPro"/>
</dbReference>
<gene>
    <name evidence="3" type="ORF">BDFB_015319</name>
</gene>
<organism evidence="3 4">
    <name type="scientific">Asbolus verrucosus</name>
    <name type="common">Desert ironclad beetle</name>
    <dbReference type="NCBI Taxonomy" id="1661398"/>
    <lineage>
        <taxon>Eukaryota</taxon>
        <taxon>Metazoa</taxon>
        <taxon>Ecdysozoa</taxon>
        <taxon>Arthropoda</taxon>
        <taxon>Hexapoda</taxon>
        <taxon>Insecta</taxon>
        <taxon>Pterygota</taxon>
        <taxon>Neoptera</taxon>
        <taxon>Endopterygota</taxon>
        <taxon>Coleoptera</taxon>
        <taxon>Polyphaga</taxon>
        <taxon>Cucujiformia</taxon>
        <taxon>Tenebrionidae</taxon>
        <taxon>Pimeliinae</taxon>
        <taxon>Asbolus</taxon>
    </lineage>
</organism>
<evidence type="ECO:0000256" key="1">
    <source>
        <dbReference type="SAM" id="MobiDB-lite"/>
    </source>
</evidence>
<dbReference type="Proteomes" id="UP000292052">
    <property type="component" value="Unassembled WGS sequence"/>
</dbReference>
<feature type="non-terminal residue" evidence="3">
    <location>
        <position position="56"/>
    </location>
</feature>
<feature type="domain" description="Transposase Tc1-like" evidence="2">
    <location>
        <begin position="7"/>
        <end position="56"/>
    </location>
</feature>
<dbReference type="GO" id="GO:0006313">
    <property type="term" value="P:DNA transposition"/>
    <property type="evidence" value="ECO:0007669"/>
    <property type="project" value="InterPro"/>
</dbReference>